<gene>
    <name evidence="2" type="ORF">CEXT_424421</name>
</gene>
<name>A0AAV4SGN5_CAEEX</name>
<reference evidence="2 3" key="1">
    <citation type="submission" date="2021-06" db="EMBL/GenBank/DDBJ databases">
        <title>Caerostris extrusa draft genome.</title>
        <authorList>
            <person name="Kono N."/>
            <person name="Arakawa K."/>
        </authorList>
    </citation>
    <scope>NUCLEOTIDE SEQUENCE [LARGE SCALE GENOMIC DNA]</scope>
</reference>
<sequence length="91" mass="10665">MVEIKRGSQRFNNKFLIPLFKTKLRFCLSTNKDYVSQPPTIVQFPHRNTCRVKNTHSNRFSGCGSDGQTVSETLHRKEWEPTARKKTSYYP</sequence>
<feature type="compositionally biased region" description="Polar residues" evidence="1">
    <location>
        <begin position="61"/>
        <end position="72"/>
    </location>
</feature>
<feature type="compositionally biased region" description="Basic and acidic residues" evidence="1">
    <location>
        <begin position="73"/>
        <end position="83"/>
    </location>
</feature>
<feature type="region of interest" description="Disordered" evidence="1">
    <location>
        <begin position="61"/>
        <end position="91"/>
    </location>
</feature>
<protein>
    <submittedName>
        <fullName evidence="2">Uncharacterized protein</fullName>
    </submittedName>
</protein>
<dbReference type="Proteomes" id="UP001054945">
    <property type="component" value="Unassembled WGS sequence"/>
</dbReference>
<dbReference type="EMBL" id="BPLR01009368">
    <property type="protein sequence ID" value="GIY31382.1"/>
    <property type="molecule type" value="Genomic_DNA"/>
</dbReference>
<keyword evidence="3" id="KW-1185">Reference proteome</keyword>
<evidence type="ECO:0000256" key="1">
    <source>
        <dbReference type="SAM" id="MobiDB-lite"/>
    </source>
</evidence>
<accession>A0AAV4SGN5</accession>
<dbReference type="AlphaFoldDB" id="A0AAV4SGN5"/>
<comment type="caution">
    <text evidence="2">The sequence shown here is derived from an EMBL/GenBank/DDBJ whole genome shotgun (WGS) entry which is preliminary data.</text>
</comment>
<evidence type="ECO:0000313" key="3">
    <source>
        <dbReference type="Proteomes" id="UP001054945"/>
    </source>
</evidence>
<evidence type="ECO:0000313" key="2">
    <source>
        <dbReference type="EMBL" id="GIY31382.1"/>
    </source>
</evidence>
<proteinExistence type="predicted"/>
<organism evidence="2 3">
    <name type="scientific">Caerostris extrusa</name>
    <name type="common">Bark spider</name>
    <name type="synonym">Caerostris bankana</name>
    <dbReference type="NCBI Taxonomy" id="172846"/>
    <lineage>
        <taxon>Eukaryota</taxon>
        <taxon>Metazoa</taxon>
        <taxon>Ecdysozoa</taxon>
        <taxon>Arthropoda</taxon>
        <taxon>Chelicerata</taxon>
        <taxon>Arachnida</taxon>
        <taxon>Araneae</taxon>
        <taxon>Araneomorphae</taxon>
        <taxon>Entelegynae</taxon>
        <taxon>Araneoidea</taxon>
        <taxon>Araneidae</taxon>
        <taxon>Caerostris</taxon>
    </lineage>
</organism>